<reference evidence="1" key="1">
    <citation type="submission" date="2024-01" db="EMBL/GenBank/DDBJ databases">
        <title>Genome sequence of Mycoplasma ciconiae type strain DSM 25251.</title>
        <authorList>
            <person name="Spergser J."/>
        </authorList>
    </citation>
    <scope>NUCLEOTIDE SEQUENCE [LARGE SCALE GENOMIC DNA]</scope>
    <source>
        <strain evidence="1">DSM 25251</strain>
    </source>
</reference>
<protein>
    <submittedName>
        <fullName evidence="1">Uncharacterized protein</fullName>
    </submittedName>
</protein>
<gene>
    <name evidence="1" type="ORF">V2E24_00150</name>
</gene>
<evidence type="ECO:0000313" key="1">
    <source>
        <dbReference type="EMBL" id="MEE3927990.1"/>
    </source>
</evidence>
<sequence length="47" mass="5444">MKNIANLLKESRLKTRSILVCFCDLEYPLLQFSAEEFSKDLFDCASL</sequence>
<name>A0ABU7MKD2_9BACT</name>
<comment type="caution">
    <text evidence="1">The sequence shown here is derived from an EMBL/GenBank/DDBJ whole genome shotgun (WGS) entry which is preliminary data.</text>
</comment>
<organism evidence="1 2">
    <name type="scientific">Mycoplasmopsis ciconiae</name>
    <dbReference type="NCBI Taxonomy" id="561067"/>
    <lineage>
        <taxon>Bacteria</taxon>
        <taxon>Bacillati</taxon>
        <taxon>Mycoplasmatota</taxon>
        <taxon>Mycoplasmoidales</taxon>
        <taxon>Metamycoplasmataceae</taxon>
        <taxon>Mycoplasmopsis</taxon>
    </lineage>
</organism>
<dbReference type="RefSeq" id="WP_330500405.1">
    <property type="nucleotide sequence ID" value="NZ_JAZDWZ010000001.1"/>
</dbReference>
<dbReference type="Proteomes" id="UP001344817">
    <property type="component" value="Unassembled WGS sequence"/>
</dbReference>
<accession>A0ABU7MKD2</accession>
<keyword evidence="2" id="KW-1185">Reference proteome</keyword>
<dbReference type="EMBL" id="JAZDWZ010000001">
    <property type="protein sequence ID" value="MEE3927990.1"/>
    <property type="molecule type" value="Genomic_DNA"/>
</dbReference>
<evidence type="ECO:0000313" key="2">
    <source>
        <dbReference type="Proteomes" id="UP001344817"/>
    </source>
</evidence>
<proteinExistence type="predicted"/>